<evidence type="ECO:0000313" key="2">
    <source>
        <dbReference type="EMBL" id="ETW14642.1"/>
    </source>
</evidence>
<feature type="transmembrane region" description="Helical" evidence="1">
    <location>
        <begin position="75"/>
        <end position="98"/>
    </location>
</feature>
<proteinExistence type="predicted"/>
<evidence type="ECO:0008006" key="4">
    <source>
        <dbReference type="Google" id="ProtNLM"/>
    </source>
</evidence>
<dbReference type="STRING" id="1379903.ATO8_02005"/>
<sequence length="596" mass="60513">MSTTRAFARLAALLAVLCAVLFALRIWPAWTIVPAVLVVAALPALPLSVFGNLAQTRRLEIYEDGSPLKAWLAGPLVRACVAAVAALTMTVLAVPQLLAGTPEAWIVLVASAATVPFLAPAIRRGVAGHVTEAFRAAQPVRLAWRAAVPLLGLAAVALALLVPAGEVAMPAPARSALVTEWVHAAAFLDRLQAEALGALDGHAAWQAVAALVLGPGAVAVYGASLGALAALPGSERARALGPASLISPPPRPSTRVIGWTAAIVTAGAVFGALPWVATTEARIAATPPSMRLSARIAALEVVVAERIGPALYAPGTVELLRAEARAAAAELTEMRRAGLIDAVDRAAEGMTGNVDAFLDDYYSLPGEYRRLFLMLSGDMTETLAADLASTLAEGTPAEDLRTRLAAVTQAGPEDLRAAVGQRMDDTLATRRVTPPEGATLEVTATCPAAPCLDLARLAASERSALTGRLTAAGGAGAVGMAGGAVAALVVKKVAAKGTLKLATKAMTKAVGSKMAASGVGVAVGGTLGSVVPVLGTAIGATVGGALGGLAVGVGVDSVLIEVEEALSRDTFRAEIVSGIEDWRRETHALLEPAPVE</sequence>
<feature type="transmembrane region" description="Helical" evidence="1">
    <location>
        <begin position="104"/>
        <end position="122"/>
    </location>
</feature>
<keyword evidence="1" id="KW-0472">Membrane</keyword>
<protein>
    <recommendedName>
        <fullName evidence="4">Transmembrane protein</fullName>
    </recommendedName>
</protein>
<keyword evidence="1" id="KW-0812">Transmembrane</keyword>
<dbReference type="AlphaFoldDB" id="W4HPF0"/>
<evidence type="ECO:0000256" key="1">
    <source>
        <dbReference type="SAM" id="Phobius"/>
    </source>
</evidence>
<reference evidence="2 3" key="1">
    <citation type="journal article" date="2014" name="Antonie Van Leeuwenhoek">
        <title>Roseivivax atlanticus sp. nov., isolated from surface seawater of the Atlantic Ocean.</title>
        <authorList>
            <person name="Li G."/>
            <person name="Lai Q."/>
            <person name="Liu X."/>
            <person name="Sun F."/>
            <person name="Shao Z."/>
        </authorList>
    </citation>
    <scope>NUCLEOTIDE SEQUENCE [LARGE SCALE GENOMIC DNA]</scope>
    <source>
        <strain evidence="2 3">22II-s10s</strain>
    </source>
</reference>
<keyword evidence="1" id="KW-1133">Transmembrane helix</keyword>
<gene>
    <name evidence="2" type="ORF">ATO8_02005</name>
</gene>
<feature type="transmembrane region" description="Helical" evidence="1">
    <location>
        <begin position="256"/>
        <end position="277"/>
    </location>
</feature>
<accession>W4HPF0</accession>
<dbReference type="Proteomes" id="UP000019063">
    <property type="component" value="Unassembled WGS sequence"/>
</dbReference>
<organism evidence="2 3">
    <name type="scientific">Roseivivax marinus</name>
    <dbReference type="NCBI Taxonomy" id="1379903"/>
    <lineage>
        <taxon>Bacteria</taxon>
        <taxon>Pseudomonadati</taxon>
        <taxon>Pseudomonadota</taxon>
        <taxon>Alphaproteobacteria</taxon>
        <taxon>Rhodobacterales</taxon>
        <taxon>Roseobacteraceae</taxon>
        <taxon>Roseivivax</taxon>
    </lineage>
</organism>
<evidence type="ECO:0000313" key="3">
    <source>
        <dbReference type="Proteomes" id="UP000019063"/>
    </source>
</evidence>
<dbReference type="RefSeq" id="WP_043841563.1">
    <property type="nucleotide sequence ID" value="NZ_AQQW01000001.1"/>
</dbReference>
<comment type="caution">
    <text evidence="2">The sequence shown here is derived from an EMBL/GenBank/DDBJ whole genome shotgun (WGS) entry which is preliminary data.</text>
</comment>
<keyword evidence="3" id="KW-1185">Reference proteome</keyword>
<feature type="transmembrane region" description="Helical" evidence="1">
    <location>
        <begin position="142"/>
        <end position="162"/>
    </location>
</feature>
<dbReference type="eggNOG" id="ENOG5033227">
    <property type="taxonomic scope" value="Bacteria"/>
</dbReference>
<name>W4HPF0_9RHOB</name>
<feature type="transmembrane region" description="Helical" evidence="1">
    <location>
        <begin position="204"/>
        <end position="231"/>
    </location>
</feature>
<feature type="transmembrane region" description="Helical" evidence="1">
    <location>
        <begin position="35"/>
        <end position="54"/>
    </location>
</feature>
<dbReference type="EMBL" id="AQQW01000001">
    <property type="protein sequence ID" value="ETW14642.1"/>
    <property type="molecule type" value="Genomic_DNA"/>
</dbReference>